<evidence type="ECO:0000313" key="1">
    <source>
        <dbReference type="EMBL" id="OSD03887.1"/>
    </source>
</evidence>
<dbReference type="OrthoDB" id="10277430at2759"/>
<dbReference type="EMBL" id="KZ084099">
    <property type="protein sequence ID" value="OSD03887.1"/>
    <property type="molecule type" value="Genomic_DNA"/>
</dbReference>
<dbReference type="Proteomes" id="UP000193067">
    <property type="component" value="Unassembled WGS sequence"/>
</dbReference>
<keyword evidence="2" id="KW-1185">Reference proteome</keyword>
<accession>A0A1Y2IS19</accession>
<sequence length="50" mass="5402">MDAFSSITDFLESEAARTADAPASPSTESGVPVNFEYVNNNYSHSWCTIA</sequence>
<dbReference type="GO" id="GO:0000772">
    <property type="term" value="F:mating pheromone activity"/>
    <property type="evidence" value="ECO:0007669"/>
    <property type="project" value="InterPro"/>
</dbReference>
<dbReference type="Pfam" id="PF08015">
    <property type="entry name" value="Pheromone"/>
    <property type="match status" value="1"/>
</dbReference>
<dbReference type="AlphaFoldDB" id="A0A1Y2IS19"/>
<gene>
    <name evidence="1" type="ORF">PYCCODRAFT_1548831</name>
</gene>
<protein>
    <submittedName>
        <fullName evidence="1">Pheromone</fullName>
    </submittedName>
</protein>
<reference evidence="1 2" key="1">
    <citation type="journal article" date="2015" name="Biotechnol. Biofuels">
        <title>Enhanced degradation of softwood versus hardwood by the white-rot fungus Pycnoporus coccineus.</title>
        <authorList>
            <person name="Couturier M."/>
            <person name="Navarro D."/>
            <person name="Chevret D."/>
            <person name="Henrissat B."/>
            <person name="Piumi F."/>
            <person name="Ruiz-Duenas F.J."/>
            <person name="Martinez A.T."/>
            <person name="Grigoriev I.V."/>
            <person name="Riley R."/>
            <person name="Lipzen A."/>
            <person name="Berrin J.G."/>
            <person name="Master E.R."/>
            <person name="Rosso M.N."/>
        </authorList>
    </citation>
    <scope>NUCLEOTIDE SEQUENCE [LARGE SCALE GENOMIC DNA]</scope>
    <source>
        <strain evidence="1 2">BRFM310</strain>
    </source>
</reference>
<name>A0A1Y2IS19_TRAC3</name>
<proteinExistence type="predicted"/>
<evidence type="ECO:0000313" key="2">
    <source>
        <dbReference type="Proteomes" id="UP000193067"/>
    </source>
</evidence>
<dbReference type="InterPro" id="IPR012597">
    <property type="entry name" value="Pheromone"/>
</dbReference>
<dbReference type="GO" id="GO:0016020">
    <property type="term" value="C:membrane"/>
    <property type="evidence" value="ECO:0007669"/>
    <property type="project" value="InterPro"/>
</dbReference>
<organism evidence="1 2">
    <name type="scientific">Trametes coccinea (strain BRFM310)</name>
    <name type="common">Pycnoporus coccineus</name>
    <dbReference type="NCBI Taxonomy" id="1353009"/>
    <lineage>
        <taxon>Eukaryota</taxon>
        <taxon>Fungi</taxon>
        <taxon>Dikarya</taxon>
        <taxon>Basidiomycota</taxon>
        <taxon>Agaricomycotina</taxon>
        <taxon>Agaricomycetes</taxon>
        <taxon>Polyporales</taxon>
        <taxon>Polyporaceae</taxon>
        <taxon>Trametes</taxon>
    </lineage>
</organism>